<dbReference type="NCBIfam" id="NF005013">
    <property type="entry name" value="PRK06418.1"/>
    <property type="match status" value="1"/>
</dbReference>
<dbReference type="AlphaFoldDB" id="A0A7J2T8G3"/>
<dbReference type="EMBL" id="DSLL01000010">
    <property type="protein sequence ID" value="HEH30795.1"/>
    <property type="molecule type" value="Genomic_DNA"/>
</dbReference>
<protein>
    <submittedName>
        <fullName evidence="1">Transcription elongation factor NusA</fullName>
    </submittedName>
</protein>
<evidence type="ECO:0000313" key="2">
    <source>
        <dbReference type="EMBL" id="HHP92037.1"/>
    </source>
</evidence>
<organism evidence="1">
    <name type="scientific">Ignisphaera aggregans</name>
    <dbReference type="NCBI Taxonomy" id="334771"/>
    <lineage>
        <taxon>Archaea</taxon>
        <taxon>Thermoproteota</taxon>
        <taxon>Thermoprotei</taxon>
        <taxon>Desulfurococcales</taxon>
        <taxon>Desulfurococcaceae</taxon>
        <taxon>Ignisphaera</taxon>
    </lineage>
</organism>
<proteinExistence type="predicted"/>
<dbReference type="GO" id="GO:0003746">
    <property type="term" value="F:translation elongation factor activity"/>
    <property type="evidence" value="ECO:0007669"/>
    <property type="project" value="UniProtKB-KW"/>
</dbReference>
<gene>
    <name evidence="2" type="ORF">ENM70_00155</name>
    <name evidence="1" type="ORF">ENP99_01570</name>
</gene>
<accession>A0A7J2T8G3</accession>
<keyword evidence="1" id="KW-0648">Protein biosynthesis</keyword>
<evidence type="ECO:0000313" key="1">
    <source>
        <dbReference type="EMBL" id="HEH30795.1"/>
    </source>
</evidence>
<reference evidence="1" key="1">
    <citation type="journal article" date="2020" name="mSystems">
        <title>Genome- and Community-Level Interaction Insights into Carbon Utilization and Element Cycling Functions of Hydrothermarchaeota in Hydrothermal Sediment.</title>
        <authorList>
            <person name="Zhou Z."/>
            <person name="Liu Y."/>
            <person name="Xu W."/>
            <person name="Pan J."/>
            <person name="Luo Z.H."/>
            <person name="Li M."/>
        </authorList>
    </citation>
    <scope>NUCLEOTIDE SEQUENCE [LARGE SCALE GENOMIC DNA]</scope>
    <source>
        <strain evidence="2">SpSt-1109</strain>
        <strain evidence="1">SpSt-27</strain>
    </source>
</reference>
<keyword evidence="1" id="KW-0251">Elongation factor</keyword>
<comment type="caution">
    <text evidence="1">The sequence shown here is derived from an EMBL/GenBank/DDBJ whole genome shotgun (WGS) entry which is preliminary data.</text>
</comment>
<dbReference type="EMBL" id="DRYU01000003">
    <property type="protein sequence ID" value="HHP92037.1"/>
    <property type="molecule type" value="Genomic_DNA"/>
</dbReference>
<name>A0A7J2T8G3_9CREN</name>
<sequence length="175" mass="19862">MRLSKAMKIPLDTICVKSGVLCPRCHRLIDSGFYTLREVEIMRYLLELEEQDPNFKFLKDATYVKSYETNSLTLTVLEVSSDVPQSALAKLGRTLSAKMNTKVRVIRKSDPKSIIVQVVAPARVQGINSVWTPDGDVQHIIRISRYDARLLPAEVSEIESLLSLVLNENYRIKIQ</sequence>